<feature type="compositionally biased region" description="Low complexity" evidence="1">
    <location>
        <begin position="25"/>
        <end position="41"/>
    </location>
</feature>
<reference evidence="3 4" key="1">
    <citation type="submission" date="2024-06" db="EMBL/GenBank/DDBJ databases">
        <title>A chromosome-level genome assembly of beet webworm, Loxostege sticticalis.</title>
        <authorList>
            <person name="Zhang Y."/>
        </authorList>
    </citation>
    <scope>NUCLEOTIDE SEQUENCE [LARGE SCALE GENOMIC DNA]</scope>
    <source>
        <strain evidence="3">AQ028</strain>
        <tissue evidence="3">Male pupae</tissue>
    </source>
</reference>
<protein>
    <submittedName>
        <fullName evidence="3">Uncharacterized protein</fullName>
    </submittedName>
</protein>
<evidence type="ECO:0000313" key="3">
    <source>
        <dbReference type="EMBL" id="KAL0821723.1"/>
    </source>
</evidence>
<dbReference type="Proteomes" id="UP001549921">
    <property type="component" value="Unassembled WGS sequence"/>
</dbReference>
<accession>A0ABD0SRS2</accession>
<evidence type="ECO:0000256" key="1">
    <source>
        <dbReference type="SAM" id="MobiDB-lite"/>
    </source>
</evidence>
<proteinExistence type="predicted"/>
<organism evidence="3 4">
    <name type="scientific">Loxostege sticticalis</name>
    <name type="common">Beet webworm moth</name>
    <dbReference type="NCBI Taxonomy" id="481309"/>
    <lineage>
        <taxon>Eukaryota</taxon>
        <taxon>Metazoa</taxon>
        <taxon>Ecdysozoa</taxon>
        <taxon>Arthropoda</taxon>
        <taxon>Hexapoda</taxon>
        <taxon>Insecta</taxon>
        <taxon>Pterygota</taxon>
        <taxon>Neoptera</taxon>
        <taxon>Endopterygota</taxon>
        <taxon>Lepidoptera</taxon>
        <taxon>Glossata</taxon>
        <taxon>Ditrysia</taxon>
        <taxon>Pyraloidea</taxon>
        <taxon>Crambidae</taxon>
        <taxon>Pyraustinae</taxon>
        <taxon>Loxostege</taxon>
    </lineage>
</organism>
<name>A0ABD0SRS2_LOXSC</name>
<keyword evidence="2" id="KW-0732">Signal</keyword>
<evidence type="ECO:0000313" key="4">
    <source>
        <dbReference type="Proteomes" id="UP001549921"/>
    </source>
</evidence>
<comment type="caution">
    <text evidence="3">The sequence shown here is derived from an EMBL/GenBank/DDBJ whole genome shotgun (WGS) entry which is preliminary data.</text>
</comment>
<dbReference type="AlphaFoldDB" id="A0ABD0SRS2"/>
<evidence type="ECO:0000256" key="2">
    <source>
        <dbReference type="SAM" id="SignalP"/>
    </source>
</evidence>
<gene>
    <name evidence="3" type="ORF">ABMA28_005149</name>
</gene>
<feature type="chain" id="PRO_5044874352" evidence="2">
    <location>
        <begin position="23"/>
        <end position="117"/>
    </location>
</feature>
<sequence>MAFFKNKLALLVLCAIIAEAASQISQGGPHQSQGGPHQNQGRVRRQAVQDGQDGQDDDAGPPSWTTCDITTTPVISCQDCSTRLICKPVGGLLKPCRNPFRPHCNNGICSAVPAAGC</sequence>
<feature type="signal peptide" evidence="2">
    <location>
        <begin position="1"/>
        <end position="22"/>
    </location>
</feature>
<feature type="region of interest" description="Disordered" evidence="1">
    <location>
        <begin position="25"/>
        <end position="66"/>
    </location>
</feature>
<dbReference type="EMBL" id="JBEDNZ010000017">
    <property type="protein sequence ID" value="KAL0821723.1"/>
    <property type="molecule type" value="Genomic_DNA"/>
</dbReference>